<evidence type="ECO:0000313" key="4">
    <source>
        <dbReference type="Proteomes" id="UP000678895"/>
    </source>
</evidence>
<reference evidence="3" key="1">
    <citation type="submission" date="2021-03" db="EMBL/GenBank/DDBJ databases">
        <title>Antimicrobial resistance genes in bacteria isolated from Japanese honey, and their potential for conferring macrolide and lincosamide resistance in the American foulbrood pathogen Paenibacillus larvae.</title>
        <authorList>
            <person name="Okamoto M."/>
            <person name="Kumagai M."/>
            <person name="Kanamori H."/>
            <person name="Takamatsu D."/>
        </authorList>
    </citation>
    <scope>NUCLEOTIDE SEQUENCE</scope>
    <source>
        <strain evidence="3">J41TS4</strain>
    </source>
</reference>
<dbReference type="Pfam" id="PF04023">
    <property type="entry name" value="FeoA"/>
    <property type="match status" value="1"/>
</dbReference>
<dbReference type="Gene3D" id="2.30.30.90">
    <property type="match status" value="1"/>
</dbReference>
<feature type="domain" description="Ferrous iron transporter FeoA-like" evidence="2">
    <location>
        <begin position="6"/>
        <end position="79"/>
    </location>
</feature>
<dbReference type="RefSeq" id="WP_301627441.1">
    <property type="nucleotide sequence ID" value="NZ_BORS01000007.1"/>
</dbReference>
<dbReference type="PANTHER" id="PTHR42954:SF1">
    <property type="entry name" value="FERROUS IRON TRANSPORTER FEOA DOMAIN-CONTAINING PROTEIN"/>
    <property type="match status" value="1"/>
</dbReference>
<accession>A0A919Y5B9</accession>
<dbReference type="AlphaFoldDB" id="A0A919Y5B9"/>
<dbReference type="SMART" id="SM00899">
    <property type="entry name" value="FeoA"/>
    <property type="match status" value="1"/>
</dbReference>
<sequence length="80" mass="8982">MLPRSENLIRLKPGHSAVISQLIHIDPMLRRRLADLGIHEGASITVKRYCLWGGPVLLECRGQLLSIRRREAARIEVSGS</sequence>
<evidence type="ECO:0000256" key="1">
    <source>
        <dbReference type="ARBA" id="ARBA00023004"/>
    </source>
</evidence>
<dbReference type="InterPro" id="IPR038157">
    <property type="entry name" value="FeoA_core_dom"/>
</dbReference>
<proteinExistence type="predicted"/>
<evidence type="ECO:0000259" key="2">
    <source>
        <dbReference type="SMART" id="SM00899"/>
    </source>
</evidence>
<dbReference type="GO" id="GO:0046914">
    <property type="term" value="F:transition metal ion binding"/>
    <property type="evidence" value="ECO:0007669"/>
    <property type="project" value="InterPro"/>
</dbReference>
<dbReference type="EMBL" id="BORS01000007">
    <property type="protein sequence ID" value="GIO42675.1"/>
    <property type="molecule type" value="Genomic_DNA"/>
</dbReference>
<protein>
    <submittedName>
        <fullName evidence="3">Iron transporter FeoA</fullName>
    </submittedName>
</protein>
<gene>
    <name evidence="3" type="ORF">J41TS4_24330</name>
</gene>
<dbReference type="PANTHER" id="PTHR42954">
    <property type="entry name" value="FE(2+) TRANSPORT PROTEIN A"/>
    <property type="match status" value="1"/>
</dbReference>
<comment type="caution">
    <text evidence="3">The sequence shown here is derived from an EMBL/GenBank/DDBJ whole genome shotgun (WGS) entry which is preliminary data.</text>
</comment>
<dbReference type="Proteomes" id="UP000678895">
    <property type="component" value="Unassembled WGS sequence"/>
</dbReference>
<name>A0A919Y5B9_9BACL</name>
<organism evidence="3 4">
    <name type="scientific">Paenibacillus apis</name>
    <dbReference type="NCBI Taxonomy" id="1792174"/>
    <lineage>
        <taxon>Bacteria</taxon>
        <taxon>Bacillati</taxon>
        <taxon>Bacillota</taxon>
        <taxon>Bacilli</taxon>
        <taxon>Bacillales</taxon>
        <taxon>Paenibacillaceae</taxon>
        <taxon>Paenibacillus</taxon>
    </lineage>
</organism>
<dbReference type="InterPro" id="IPR007167">
    <property type="entry name" value="Fe-transptr_FeoA-like"/>
</dbReference>
<keyword evidence="4" id="KW-1185">Reference proteome</keyword>
<dbReference type="SUPFAM" id="SSF50037">
    <property type="entry name" value="C-terminal domain of transcriptional repressors"/>
    <property type="match status" value="1"/>
</dbReference>
<dbReference type="InterPro" id="IPR052713">
    <property type="entry name" value="FeoA"/>
</dbReference>
<evidence type="ECO:0000313" key="3">
    <source>
        <dbReference type="EMBL" id="GIO42675.1"/>
    </source>
</evidence>
<dbReference type="InterPro" id="IPR008988">
    <property type="entry name" value="Transcriptional_repressor_C"/>
</dbReference>
<keyword evidence="1" id="KW-0408">Iron</keyword>